<keyword evidence="1" id="KW-0732">Signal</keyword>
<dbReference type="InterPro" id="IPR052164">
    <property type="entry name" value="Anthracycline_SecMetBiosynth"/>
</dbReference>
<evidence type="ECO:0000259" key="2">
    <source>
        <dbReference type="PROSITE" id="PS51819"/>
    </source>
</evidence>
<evidence type="ECO:0000313" key="3">
    <source>
        <dbReference type="EMBL" id="MDN3202821.1"/>
    </source>
</evidence>
<comment type="caution">
    <text evidence="3">The sequence shown here is derived from an EMBL/GenBank/DDBJ whole genome shotgun (WGS) entry which is preliminary data.</text>
</comment>
<dbReference type="Proteomes" id="UP001171916">
    <property type="component" value="Unassembled WGS sequence"/>
</dbReference>
<dbReference type="EMBL" id="JAUEPH010000001">
    <property type="protein sequence ID" value="MDN3202821.1"/>
    <property type="molecule type" value="Genomic_DNA"/>
</dbReference>
<evidence type="ECO:0000313" key="4">
    <source>
        <dbReference type="Proteomes" id="UP001171916"/>
    </source>
</evidence>
<dbReference type="SUPFAM" id="SSF54593">
    <property type="entry name" value="Glyoxalase/Bleomycin resistance protein/Dihydroxybiphenyl dioxygenase"/>
    <property type="match status" value="2"/>
</dbReference>
<gene>
    <name evidence="3" type="ORF">QVH07_01615</name>
</gene>
<dbReference type="Pfam" id="PF00903">
    <property type="entry name" value="Glyoxalase"/>
    <property type="match status" value="1"/>
</dbReference>
<dbReference type="InterPro" id="IPR037523">
    <property type="entry name" value="VOC_core"/>
</dbReference>
<dbReference type="InterPro" id="IPR041581">
    <property type="entry name" value="Glyoxalase_6"/>
</dbReference>
<dbReference type="InterPro" id="IPR004360">
    <property type="entry name" value="Glyas_Fos-R_dOase_dom"/>
</dbReference>
<dbReference type="Gene3D" id="3.10.180.10">
    <property type="entry name" value="2,3-Dihydroxybiphenyl 1,2-Dioxygenase, domain 1"/>
    <property type="match status" value="2"/>
</dbReference>
<feature type="signal peptide" evidence="1">
    <location>
        <begin position="1"/>
        <end position="21"/>
    </location>
</feature>
<dbReference type="PANTHER" id="PTHR33993:SF14">
    <property type="entry name" value="GB|AAF24581.1"/>
    <property type="match status" value="1"/>
</dbReference>
<dbReference type="InterPro" id="IPR029068">
    <property type="entry name" value="Glyas_Bleomycin-R_OHBP_Dase"/>
</dbReference>
<keyword evidence="4" id="KW-1185">Reference proteome</keyword>
<organism evidence="3 4">
    <name type="scientific">Algoriphagus sediminis</name>
    <dbReference type="NCBI Taxonomy" id="3057113"/>
    <lineage>
        <taxon>Bacteria</taxon>
        <taxon>Pseudomonadati</taxon>
        <taxon>Bacteroidota</taxon>
        <taxon>Cytophagia</taxon>
        <taxon>Cytophagales</taxon>
        <taxon>Cyclobacteriaceae</taxon>
        <taxon>Algoriphagus</taxon>
    </lineage>
</organism>
<dbReference type="PROSITE" id="PS51819">
    <property type="entry name" value="VOC"/>
    <property type="match status" value="2"/>
</dbReference>
<feature type="chain" id="PRO_5047492544" evidence="1">
    <location>
        <begin position="22"/>
        <end position="280"/>
    </location>
</feature>
<proteinExistence type="predicted"/>
<dbReference type="CDD" id="cd07247">
    <property type="entry name" value="SgaA_N_like"/>
    <property type="match status" value="1"/>
</dbReference>
<feature type="domain" description="VOC" evidence="2">
    <location>
        <begin position="38"/>
        <end position="151"/>
    </location>
</feature>
<reference evidence="3" key="1">
    <citation type="submission" date="2023-06" db="EMBL/GenBank/DDBJ databases">
        <title>Robiginitalea aurantiacus sp. nov. and Algoriphagus sediminis sp. nov., isolated from coastal sediment.</title>
        <authorList>
            <person name="Zhou Z.Y."/>
            <person name="An J."/>
            <person name="Jia Y.W."/>
            <person name="Du Z.J."/>
        </authorList>
    </citation>
    <scope>NUCLEOTIDE SEQUENCE</scope>
    <source>
        <strain evidence="3">C2-7</strain>
    </source>
</reference>
<feature type="domain" description="VOC" evidence="2">
    <location>
        <begin position="165"/>
        <end position="278"/>
    </location>
</feature>
<sequence length="280" mass="30276">MKRISLFILLGTIIFACSQGAAPPIDTEIATSPYTHGRVVWHNLASPDPEASASFYEAVFGWNAVPYGEGNRKVWVYQKSGEPIALMAQYRTKDGSGEWIGAISVPNVDEAVEKARSMGAAVLEDTRVSESLGTVGFIQDAQGANISFIKFTNGDPEPGFPETDDFLGLELWSNNPEESISFYTDIIGYQTAKMDGVGIDYTMFQMDGKNCASVMQNPAEDTRSHWVPYVRVSDLNATVAKVKSAGGTMLVEPSPEIRGGTAALFLDPTGAPMAIQVYNP</sequence>
<dbReference type="PANTHER" id="PTHR33993">
    <property type="entry name" value="GLYOXALASE-RELATED"/>
    <property type="match status" value="1"/>
</dbReference>
<dbReference type="PROSITE" id="PS51257">
    <property type="entry name" value="PROKAR_LIPOPROTEIN"/>
    <property type="match status" value="1"/>
</dbReference>
<accession>A0ABT7Y8J4</accession>
<name>A0ABT7Y8J4_9BACT</name>
<dbReference type="Pfam" id="PF18029">
    <property type="entry name" value="Glyoxalase_6"/>
    <property type="match status" value="1"/>
</dbReference>
<dbReference type="RefSeq" id="WP_289998378.1">
    <property type="nucleotide sequence ID" value="NZ_JAUEPH010000001.1"/>
</dbReference>
<evidence type="ECO:0000256" key="1">
    <source>
        <dbReference type="SAM" id="SignalP"/>
    </source>
</evidence>
<protein>
    <submittedName>
        <fullName evidence="3">VOC family protein</fullName>
    </submittedName>
</protein>